<dbReference type="InterPro" id="IPR006593">
    <property type="entry name" value="Cyt_b561/ferric_Rdtase_TM"/>
</dbReference>
<keyword evidence="8 12" id="KW-1133">Transmembrane helix</keyword>
<dbReference type="Gene3D" id="1.20.120.1770">
    <property type="match status" value="1"/>
</dbReference>
<dbReference type="Proteomes" id="UP001153636">
    <property type="component" value="Chromosome 6"/>
</dbReference>
<dbReference type="GO" id="GO:0140575">
    <property type="term" value="F:transmembrane monodehydroascorbate reductase activity"/>
    <property type="evidence" value="ECO:0007669"/>
    <property type="project" value="InterPro"/>
</dbReference>
<keyword evidence="10 12" id="KW-0472">Membrane</keyword>
<evidence type="ECO:0000259" key="13">
    <source>
        <dbReference type="PROSITE" id="PS50939"/>
    </source>
</evidence>
<evidence type="ECO:0000313" key="15">
    <source>
        <dbReference type="Proteomes" id="UP001153636"/>
    </source>
</evidence>
<name>A0A9P0D6K0_9CUCU</name>
<dbReference type="Pfam" id="PF03188">
    <property type="entry name" value="Cytochrom_B561"/>
    <property type="match status" value="1"/>
</dbReference>
<protein>
    <recommendedName>
        <fullName evidence="11">ascorbate ferrireductase (transmembrane)</fullName>
        <ecNumber evidence="11">7.2.1.3</ecNumber>
    </recommendedName>
</protein>
<evidence type="ECO:0000256" key="11">
    <source>
        <dbReference type="ARBA" id="ARBA00024225"/>
    </source>
</evidence>
<dbReference type="PANTHER" id="PTHR15422:SF43">
    <property type="entry name" value="ASCORBATE FERRIREDUCTASE (TRANSMEMBRANE)"/>
    <property type="match status" value="1"/>
</dbReference>
<evidence type="ECO:0000313" key="14">
    <source>
        <dbReference type="EMBL" id="CAH1112376.1"/>
    </source>
</evidence>
<organism evidence="14 15">
    <name type="scientific">Psylliodes chrysocephalus</name>
    <dbReference type="NCBI Taxonomy" id="3402493"/>
    <lineage>
        <taxon>Eukaryota</taxon>
        <taxon>Metazoa</taxon>
        <taxon>Ecdysozoa</taxon>
        <taxon>Arthropoda</taxon>
        <taxon>Hexapoda</taxon>
        <taxon>Insecta</taxon>
        <taxon>Pterygota</taxon>
        <taxon>Neoptera</taxon>
        <taxon>Endopterygota</taxon>
        <taxon>Coleoptera</taxon>
        <taxon>Polyphaga</taxon>
        <taxon>Cucujiformia</taxon>
        <taxon>Chrysomeloidea</taxon>
        <taxon>Chrysomelidae</taxon>
        <taxon>Galerucinae</taxon>
        <taxon>Alticini</taxon>
        <taxon>Psylliodes</taxon>
    </lineage>
</organism>
<evidence type="ECO:0000256" key="6">
    <source>
        <dbReference type="ARBA" id="ARBA00022723"/>
    </source>
</evidence>
<feature type="transmembrane region" description="Helical" evidence="12">
    <location>
        <begin position="201"/>
        <end position="219"/>
    </location>
</feature>
<feature type="transmembrane region" description="Helical" evidence="12">
    <location>
        <begin position="53"/>
        <end position="74"/>
    </location>
</feature>
<keyword evidence="3" id="KW-0813">Transport</keyword>
<evidence type="ECO:0000256" key="10">
    <source>
        <dbReference type="ARBA" id="ARBA00023136"/>
    </source>
</evidence>
<keyword evidence="6" id="KW-0479">Metal-binding</keyword>
<comment type="subcellular location">
    <subcellularLocation>
        <location evidence="2">Membrane</location>
        <topology evidence="2">Multi-pass membrane protein</topology>
    </subcellularLocation>
</comment>
<feature type="transmembrane region" description="Helical" evidence="12">
    <location>
        <begin position="162"/>
        <end position="186"/>
    </location>
</feature>
<evidence type="ECO:0000256" key="4">
    <source>
        <dbReference type="ARBA" id="ARBA00022617"/>
    </source>
</evidence>
<feature type="transmembrane region" description="Helical" evidence="12">
    <location>
        <begin position="132"/>
        <end position="150"/>
    </location>
</feature>
<evidence type="ECO:0000256" key="8">
    <source>
        <dbReference type="ARBA" id="ARBA00022989"/>
    </source>
</evidence>
<gene>
    <name evidence="14" type="ORF">PSYICH_LOCUS11805</name>
</gene>
<reference evidence="14" key="1">
    <citation type="submission" date="2022-01" db="EMBL/GenBank/DDBJ databases">
        <authorList>
            <person name="King R."/>
        </authorList>
    </citation>
    <scope>NUCLEOTIDE SEQUENCE</scope>
</reference>
<evidence type="ECO:0000256" key="9">
    <source>
        <dbReference type="ARBA" id="ARBA00023004"/>
    </source>
</evidence>
<dbReference type="InterPro" id="IPR045150">
    <property type="entry name" value="CYB561D1/2"/>
</dbReference>
<evidence type="ECO:0000256" key="3">
    <source>
        <dbReference type="ARBA" id="ARBA00022448"/>
    </source>
</evidence>
<evidence type="ECO:0000256" key="2">
    <source>
        <dbReference type="ARBA" id="ARBA00004141"/>
    </source>
</evidence>
<feature type="domain" description="Cytochrome b561" evidence="13">
    <location>
        <begin position="21"/>
        <end position="223"/>
    </location>
</feature>
<keyword evidence="15" id="KW-1185">Reference proteome</keyword>
<sequence>MMRPSIVKALEVTVADRLFWVYNTVFHVAVALTSGFMFYIFLKYHSNYALTRFLHVFLCTLAYIPLMVEALLLFSEYNVWSLRLDRARKSWIHGTLLGSSFIIATIGISIKINSKSERSEEHFVSNHAILGLASWIVCFISVVGGVLSLYSSKLRNLIRPVILKLTHTFLGLTAFTLGMASLILGLDLPAFNNFTTRNEKIVITVLLSIITIMCGTRVIRSAVNQFKAILT</sequence>
<dbReference type="EC" id="7.2.1.3" evidence="11"/>
<feature type="transmembrane region" description="Helical" evidence="12">
    <location>
        <begin position="95"/>
        <end position="112"/>
    </location>
</feature>
<dbReference type="GO" id="GO:0016020">
    <property type="term" value="C:membrane"/>
    <property type="evidence" value="ECO:0007669"/>
    <property type="project" value="UniProtKB-SubCell"/>
</dbReference>
<keyword evidence="9" id="KW-0408">Iron</keyword>
<proteinExistence type="predicted"/>
<dbReference type="OrthoDB" id="432881at2759"/>
<evidence type="ECO:0000256" key="5">
    <source>
        <dbReference type="ARBA" id="ARBA00022692"/>
    </source>
</evidence>
<keyword evidence="4" id="KW-0349">Heme</keyword>
<dbReference type="AlphaFoldDB" id="A0A9P0D6K0"/>
<dbReference type="EMBL" id="OV651818">
    <property type="protein sequence ID" value="CAH1112376.1"/>
    <property type="molecule type" value="Genomic_DNA"/>
</dbReference>
<evidence type="ECO:0000256" key="1">
    <source>
        <dbReference type="ARBA" id="ARBA00001970"/>
    </source>
</evidence>
<keyword evidence="7" id="KW-0249">Electron transport</keyword>
<evidence type="ECO:0000256" key="12">
    <source>
        <dbReference type="SAM" id="Phobius"/>
    </source>
</evidence>
<comment type="cofactor">
    <cofactor evidence="1">
        <name>heme b</name>
        <dbReference type="ChEBI" id="CHEBI:60344"/>
    </cofactor>
</comment>
<evidence type="ECO:0000256" key="7">
    <source>
        <dbReference type="ARBA" id="ARBA00022982"/>
    </source>
</evidence>
<dbReference type="PANTHER" id="PTHR15422">
    <property type="entry name" value="OS05G0565100 PROTEIN"/>
    <property type="match status" value="1"/>
</dbReference>
<dbReference type="PROSITE" id="PS50939">
    <property type="entry name" value="CYTOCHROME_B561"/>
    <property type="match status" value="1"/>
</dbReference>
<accession>A0A9P0D6K0</accession>
<dbReference type="GO" id="GO:0140571">
    <property type="term" value="F:transmembrane ascorbate ferrireductase activity"/>
    <property type="evidence" value="ECO:0007669"/>
    <property type="project" value="UniProtKB-EC"/>
</dbReference>
<feature type="transmembrane region" description="Helical" evidence="12">
    <location>
        <begin position="20"/>
        <end position="41"/>
    </location>
</feature>
<dbReference type="SMART" id="SM00665">
    <property type="entry name" value="B561"/>
    <property type="match status" value="1"/>
</dbReference>
<dbReference type="GO" id="GO:0046872">
    <property type="term" value="F:metal ion binding"/>
    <property type="evidence" value="ECO:0007669"/>
    <property type="project" value="UniProtKB-KW"/>
</dbReference>
<keyword evidence="5 12" id="KW-0812">Transmembrane</keyword>